<comment type="similarity">
    <text evidence="2">Belongs to the FAD-binding monooxygenase family.</text>
</comment>
<dbReference type="Pfam" id="PF13450">
    <property type="entry name" value="NAD_binding_8"/>
    <property type="match status" value="1"/>
</dbReference>
<evidence type="ECO:0000313" key="8">
    <source>
        <dbReference type="Proteomes" id="UP000481327"/>
    </source>
</evidence>
<keyword evidence="4" id="KW-0274">FAD</keyword>
<keyword evidence="5" id="KW-0560">Oxidoreductase</keyword>
<organism evidence="7 8">
    <name type="scientific">Sandarakinorhabdus fusca</name>
    <dbReference type="NCBI Taxonomy" id="1439888"/>
    <lineage>
        <taxon>Bacteria</taxon>
        <taxon>Pseudomonadati</taxon>
        <taxon>Pseudomonadota</taxon>
        <taxon>Alphaproteobacteria</taxon>
        <taxon>Sphingomonadales</taxon>
        <taxon>Sphingosinicellaceae</taxon>
        <taxon>Sandarakinorhabdus</taxon>
    </lineage>
</organism>
<dbReference type="GO" id="GO:0050661">
    <property type="term" value="F:NADP binding"/>
    <property type="evidence" value="ECO:0007669"/>
    <property type="project" value="InterPro"/>
</dbReference>
<evidence type="ECO:0000256" key="2">
    <source>
        <dbReference type="ARBA" id="ARBA00010139"/>
    </source>
</evidence>
<keyword evidence="8" id="KW-1185">Reference proteome</keyword>
<comment type="caution">
    <text evidence="7">The sequence shown here is derived from an EMBL/GenBank/DDBJ whole genome shotgun (WGS) entry which is preliminary data.</text>
</comment>
<evidence type="ECO:0000313" key="7">
    <source>
        <dbReference type="EMBL" id="MQT17119.1"/>
    </source>
</evidence>
<reference evidence="7 8" key="1">
    <citation type="submission" date="2019-09" db="EMBL/GenBank/DDBJ databases">
        <title>Polymorphobacter sp. isolated from a lake in China.</title>
        <authorList>
            <person name="Liu Z."/>
        </authorList>
    </citation>
    <scope>NUCLEOTIDE SEQUENCE [LARGE SCALE GENOMIC DNA]</scope>
    <source>
        <strain evidence="7 8">D40P</strain>
    </source>
</reference>
<accession>A0A7C9KIA7</accession>
<dbReference type="Gene3D" id="3.50.50.60">
    <property type="entry name" value="FAD/NAD(P)-binding domain"/>
    <property type="match status" value="1"/>
</dbReference>
<dbReference type="InterPro" id="IPR020946">
    <property type="entry name" value="Flavin_mOase-like"/>
</dbReference>
<keyword evidence="3" id="KW-0285">Flavoprotein</keyword>
<comment type="cofactor">
    <cofactor evidence="1">
        <name>FAD</name>
        <dbReference type="ChEBI" id="CHEBI:57692"/>
    </cofactor>
</comment>
<evidence type="ECO:0000256" key="1">
    <source>
        <dbReference type="ARBA" id="ARBA00001974"/>
    </source>
</evidence>
<gene>
    <name evidence="7" type="ORF">F3168_07575</name>
</gene>
<dbReference type="PANTHER" id="PTHR43872:SF1">
    <property type="entry name" value="MONOOXYGENASE, PUTATIVE (AFU_ORTHOLOGUE AFUA_8G02570)-RELATED"/>
    <property type="match status" value="1"/>
</dbReference>
<keyword evidence="6" id="KW-0503">Monooxygenase</keyword>
<protein>
    <submittedName>
        <fullName evidence="7">FAD-dependent oxidoreductase</fullName>
    </submittedName>
</protein>
<sequence>MAFGHRPANSVVEFRESEPMINTAEHFDVVVVGAGISGLSAAWHFKNERPGTRFVVLEREASFGGTWLTHKFPGIRSDSDLYTFGFRFKPWVGPPIATAEEIRAYLGEMIAENDLSQYLRFGHTIETAEWSSETSTWTVTARLDSGETRTFTANFLYMAQGYFKHRQGYMPEWPGMADFKGPIVHTEEWDGSIDYAGKRVALIGSGATAATVIPAMANTAEMVTMVQRSPTYFFPAANANETADMLRALKVDEEWVHEITRRKINFDQDTVCRRCVEEPEAVKAELLEAVRSLLPEGFDMKHFTPSYRPWRQRLAFVPNGDMFEAIRDGKAGVVTGEIARFTENGLAMTDGTTVEADIVLAATGFNLCVMGDIAFRIDGKPLDWNDTVTWRGMMFTGVPNMVWVFGYLRASWTLRADMVSRFVCRLLDHMADRGASAVVPALRPEDHNMPLSSWIDTDDFNANYILRGQDKLPKRGDKREWQHTQDYWREKDEFPALDLDDRALVYSGAQAGSIAAE</sequence>
<dbReference type="InterPro" id="IPR036188">
    <property type="entry name" value="FAD/NAD-bd_sf"/>
</dbReference>
<name>A0A7C9KIA7_9SPHN</name>
<evidence type="ECO:0000256" key="5">
    <source>
        <dbReference type="ARBA" id="ARBA00023002"/>
    </source>
</evidence>
<dbReference type="OrthoDB" id="312624at2"/>
<evidence type="ECO:0000256" key="4">
    <source>
        <dbReference type="ARBA" id="ARBA00022827"/>
    </source>
</evidence>
<dbReference type="GO" id="GO:0004499">
    <property type="term" value="F:N,N-dimethylaniline monooxygenase activity"/>
    <property type="evidence" value="ECO:0007669"/>
    <property type="project" value="InterPro"/>
</dbReference>
<dbReference type="SUPFAM" id="SSF51905">
    <property type="entry name" value="FAD/NAD(P)-binding domain"/>
    <property type="match status" value="1"/>
</dbReference>
<dbReference type="InterPro" id="IPR051820">
    <property type="entry name" value="FAD-binding_MO"/>
</dbReference>
<dbReference type="Proteomes" id="UP000481327">
    <property type="component" value="Unassembled WGS sequence"/>
</dbReference>
<evidence type="ECO:0000256" key="3">
    <source>
        <dbReference type="ARBA" id="ARBA00022630"/>
    </source>
</evidence>
<dbReference type="GO" id="GO:0050660">
    <property type="term" value="F:flavin adenine dinucleotide binding"/>
    <property type="evidence" value="ECO:0007669"/>
    <property type="project" value="InterPro"/>
</dbReference>
<dbReference type="PANTHER" id="PTHR43872">
    <property type="entry name" value="MONOOXYGENASE, PUTATIVE (AFU_ORTHOLOGUE AFUA_8G02570)-RELATED"/>
    <property type="match status" value="1"/>
</dbReference>
<dbReference type="AlphaFoldDB" id="A0A7C9KIA7"/>
<proteinExistence type="inferred from homology"/>
<dbReference type="EMBL" id="WIOL01000002">
    <property type="protein sequence ID" value="MQT17119.1"/>
    <property type="molecule type" value="Genomic_DNA"/>
</dbReference>
<evidence type="ECO:0000256" key="6">
    <source>
        <dbReference type="ARBA" id="ARBA00023033"/>
    </source>
</evidence>
<dbReference type="Pfam" id="PF00743">
    <property type="entry name" value="FMO-like"/>
    <property type="match status" value="1"/>
</dbReference>